<dbReference type="AlphaFoldDB" id="A0A0G0ABV1"/>
<keyword evidence="2" id="KW-1133">Transmembrane helix</keyword>
<evidence type="ECO:0000313" key="6">
    <source>
        <dbReference type="Proteomes" id="UP000034488"/>
    </source>
</evidence>
<feature type="domain" description="SbsA Ig-like" evidence="3">
    <location>
        <begin position="359"/>
        <end position="436"/>
    </location>
</feature>
<evidence type="ECO:0008006" key="7">
    <source>
        <dbReference type="Google" id="ProtNLM"/>
    </source>
</evidence>
<dbReference type="EMBL" id="LBPI01000022">
    <property type="protein sequence ID" value="KKP54294.1"/>
    <property type="molecule type" value="Genomic_DNA"/>
</dbReference>
<feature type="transmembrane region" description="Helical" evidence="2">
    <location>
        <begin position="48"/>
        <end position="67"/>
    </location>
</feature>
<evidence type="ECO:0000313" key="5">
    <source>
        <dbReference type="EMBL" id="KKP54294.1"/>
    </source>
</evidence>
<evidence type="ECO:0000256" key="2">
    <source>
        <dbReference type="SAM" id="Phobius"/>
    </source>
</evidence>
<dbReference type="Pfam" id="PF13205">
    <property type="entry name" value="Big_5"/>
    <property type="match status" value="2"/>
</dbReference>
<gene>
    <name evidence="5" type="ORF">UR47_C0022G0006</name>
</gene>
<feature type="transmembrane region" description="Helical" evidence="2">
    <location>
        <begin position="114"/>
        <end position="133"/>
    </location>
</feature>
<name>A0A0G0ABV1_9BACT</name>
<keyword evidence="1" id="KW-0732">Signal</keyword>
<keyword evidence="2" id="KW-0472">Membrane</keyword>
<dbReference type="Gene3D" id="2.60.40.3710">
    <property type="match status" value="2"/>
</dbReference>
<feature type="transmembrane region" description="Helical" evidence="2">
    <location>
        <begin position="79"/>
        <end position="102"/>
    </location>
</feature>
<evidence type="ECO:0000256" key="1">
    <source>
        <dbReference type="ARBA" id="ARBA00022729"/>
    </source>
</evidence>
<dbReference type="InterPro" id="IPR032812">
    <property type="entry name" value="SbsA_Ig"/>
</dbReference>
<reference evidence="5 6" key="1">
    <citation type="journal article" date="2015" name="Nature">
        <title>rRNA introns, odd ribosomes, and small enigmatic genomes across a large radiation of phyla.</title>
        <authorList>
            <person name="Brown C.T."/>
            <person name="Hug L.A."/>
            <person name="Thomas B.C."/>
            <person name="Sharon I."/>
            <person name="Castelle C.J."/>
            <person name="Singh A."/>
            <person name="Wilkins M.J."/>
            <person name="Williams K.H."/>
            <person name="Banfield J.F."/>
        </authorList>
    </citation>
    <scope>NUCLEOTIDE SEQUENCE [LARGE SCALE GENOMIC DNA]</scope>
</reference>
<comment type="caution">
    <text evidence="5">The sequence shown here is derived from an EMBL/GenBank/DDBJ whole genome shotgun (WGS) entry which is preliminary data.</text>
</comment>
<dbReference type="InterPro" id="IPR039564">
    <property type="entry name" value="Peptidase_C39-like"/>
</dbReference>
<protein>
    <recommendedName>
        <fullName evidence="7">Peptidase C39-like domain-containing protein</fullName>
    </recommendedName>
</protein>
<organism evidence="5 6">
    <name type="scientific">candidate division WS6 bacterium GW2011_GWB1_33_6</name>
    <dbReference type="NCBI Taxonomy" id="1619088"/>
    <lineage>
        <taxon>Bacteria</taxon>
        <taxon>Candidatus Dojkabacteria</taxon>
    </lineage>
</organism>
<sequence>MDIENFITEVSNLLPNFTIRILLLSFLLLWILLSNTIYIVFPKKNIKYLFSLLAYVLLVISIWYFAYTEYIKDIFKDNLLYLIIPISIPPLIYIFKYLLLTFKKNNLYTIVHKLENIFVLTLFTVLLLISLFARPDINVFTSSNSEIIDTTGEISIDFSIPVRKKDIKVNISPESTLEFKYTNFWNLENWITNITVVPTESFLPEQKIVVYTTGIQRIFPFGFEHENNQEFFTPKPPNVQEVVLGADIQNVSIKQPITLQLDDNDKDFVEWEAVFVPDAEFTIVRDNDDTVVIQPIRLEQGTEYKLEIIKSIIRYNTTTLQKTSVESQEKIKEILFRTAPAPGVESFNRNGVIISNSEPLIIYFQSSINEESIKDKLLITPQIEGTVSLSEDGKQVIFKPKTSFLKNTEYKITILSGLENKLGGYIENDIVLSFRTAGYVALSYASPRNGAIDIANTIKNISLTFNQPVDKNSVQERFTISPNVAGTFSWSGNTLYYNLSENLAYGTKYTVSIASGIKSLYGIDSSSVISSSFTTKKQIFLLNVPYYHQTEIFTCNLAATRMVLAYRGVSSTEAGIKSSIGIGLNPNEDWVDGYGVHSGPVSSYIAGRGVSNRVYHSWNLTGALQEVKNGNPVLIYIYNGSSQPKGTFILEGGYTGYKGMHSQVIVGFIGTPESPSTIIVNDPWKGKLYLSPSSFMSAWSYLGYTGIVIY</sequence>
<keyword evidence="2" id="KW-0812">Transmembrane</keyword>
<proteinExistence type="predicted"/>
<feature type="domain" description="SbsA Ig-like" evidence="3">
    <location>
        <begin position="443"/>
        <end position="535"/>
    </location>
</feature>
<dbReference type="Gene3D" id="3.90.70.10">
    <property type="entry name" value="Cysteine proteinases"/>
    <property type="match status" value="1"/>
</dbReference>
<dbReference type="Proteomes" id="UP000034488">
    <property type="component" value="Unassembled WGS sequence"/>
</dbReference>
<evidence type="ECO:0000259" key="3">
    <source>
        <dbReference type="Pfam" id="PF13205"/>
    </source>
</evidence>
<dbReference type="Pfam" id="PF13529">
    <property type="entry name" value="Peptidase_C39_2"/>
    <property type="match status" value="1"/>
</dbReference>
<accession>A0A0G0ABV1</accession>
<evidence type="ECO:0000259" key="4">
    <source>
        <dbReference type="Pfam" id="PF13529"/>
    </source>
</evidence>
<feature type="transmembrane region" description="Helical" evidence="2">
    <location>
        <begin position="21"/>
        <end position="41"/>
    </location>
</feature>
<feature type="domain" description="Peptidase C39-like" evidence="4">
    <location>
        <begin position="542"/>
        <end position="684"/>
    </location>
</feature>